<sequence length="178" mass="19424">MSRTVWLALAAALAAAVALLVALLAVRRTRHLTRNTAPHPQPPPTIPIIRAVLRPEPEPVPERPAPVPILGIPTAADLERFAPKPSFLDRSPSDPPPPRAPLAKATRRRLTLWGALAVALLLLASCTLMIENTVYDRDPTTEYVDEVDISIPGESQDYQDVQDEMCDPTYTGSQPNCQ</sequence>
<feature type="transmembrane region" description="Helical" evidence="2">
    <location>
        <begin position="6"/>
        <end position="26"/>
    </location>
</feature>
<dbReference type="Proteomes" id="UP000238312">
    <property type="component" value="Unassembled WGS sequence"/>
</dbReference>
<dbReference type="RefSeq" id="WP_106252698.1">
    <property type="nucleotide sequence ID" value="NZ_PVNG01000038.1"/>
</dbReference>
<name>A0A2T0M005_9ACTN</name>
<accession>A0A2T0M005</accession>
<gene>
    <name evidence="3" type="ORF">B0I32_13855</name>
</gene>
<feature type="transmembrane region" description="Helical" evidence="2">
    <location>
        <begin position="110"/>
        <end position="130"/>
    </location>
</feature>
<dbReference type="EMBL" id="PVNG01000038">
    <property type="protein sequence ID" value="PRX49749.1"/>
    <property type="molecule type" value="Genomic_DNA"/>
</dbReference>
<keyword evidence="2" id="KW-1133">Transmembrane helix</keyword>
<evidence type="ECO:0000313" key="3">
    <source>
        <dbReference type="EMBL" id="PRX49749.1"/>
    </source>
</evidence>
<evidence type="ECO:0000256" key="1">
    <source>
        <dbReference type="SAM" id="MobiDB-lite"/>
    </source>
</evidence>
<keyword evidence="4" id="KW-1185">Reference proteome</keyword>
<protein>
    <submittedName>
        <fullName evidence="3">Uncharacterized protein</fullName>
    </submittedName>
</protein>
<evidence type="ECO:0000313" key="4">
    <source>
        <dbReference type="Proteomes" id="UP000238312"/>
    </source>
</evidence>
<keyword evidence="2" id="KW-0472">Membrane</keyword>
<feature type="region of interest" description="Disordered" evidence="1">
    <location>
        <begin position="84"/>
        <end position="103"/>
    </location>
</feature>
<reference evidence="3 4" key="1">
    <citation type="submission" date="2018-03" db="EMBL/GenBank/DDBJ databases">
        <title>Genomic Encyclopedia of Type Strains, Phase III (KMG-III): the genomes of soil and plant-associated and newly described type strains.</title>
        <authorList>
            <person name="Whitman W."/>
        </authorList>
    </citation>
    <scope>NUCLEOTIDE SEQUENCE [LARGE SCALE GENOMIC DNA]</scope>
    <source>
        <strain evidence="3 4">CGMCC 4.7104</strain>
    </source>
</reference>
<proteinExistence type="predicted"/>
<dbReference type="AlphaFoldDB" id="A0A2T0M005"/>
<organism evidence="3 4">
    <name type="scientific">Nonomuraea fuscirosea</name>
    <dbReference type="NCBI Taxonomy" id="1291556"/>
    <lineage>
        <taxon>Bacteria</taxon>
        <taxon>Bacillati</taxon>
        <taxon>Actinomycetota</taxon>
        <taxon>Actinomycetes</taxon>
        <taxon>Streptosporangiales</taxon>
        <taxon>Streptosporangiaceae</taxon>
        <taxon>Nonomuraea</taxon>
    </lineage>
</organism>
<keyword evidence="2" id="KW-0812">Transmembrane</keyword>
<comment type="caution">
    <text evidence="3">The sequence shown here is derived from an EMBL/GenBank/DDBJ whole genome shotgun (WGS) entry which is preliminary data.</text>
</comment>
<evidence type="ECO:0000256" key="2">
    <source>
        <dbReference type="SAM" id="Phobius"/>
    </source>
</evidence>